<evidence type="ECO:0008006" key="4">
    <source>
        <dbReference type="Google" id="ProtNLM"/>
    </source>
</evidence>
<dbReference type="InterPro" id="IPR016181">
    <property type="entry name" value="Acyl_CoA_acyltransferase"/>
</dbReference>
<proteinExistence type="predicted"/>
<accession>A0ABD3SF82</accession>
<protein>
    <recommendedName>
        <fullName evidence="4">N-acetyltransferase domain-containing protein</fullName>
    </recommendedName>
</protein>
<organism evidence="2 3">
    <name type="scientific">Cyclostephanos tholiformis</name>
    <dbReference type="NCBI Taxonomy" id="382380"/>
    <lineage>
        <taxon>Eukaryota</taxon>
        <taxon>Sar</taxon>
        <taxon>Stramenopiles</taxon>
        <taxon>Ochrophyta</taxon>
        <taxon>Bacillariophyta</taxon>
        <taxon>Coscinodiscophyceae</taxon>
        <taxon>Thalassiosirophycidae</taxon>
        <taxon>Stephanodiscales</taxon>
        <taxon>Stephanodiscaceae</taxon>
        <taxon>Cyclostephanos</taxon>
    </lineage>
</organism>
<gene>
    <name evidence="2" type="ORF">ACHAXA_011148</name>
</gene>
<sequence>MDPKAALSQTATRKGLSPNSLSSTSSTVASTAASSVSSYNASGDYPALITPMMLQQSLKEKKQKLHLAMEKALGWGKNKNSTPSSFGAAYVEPIQRPDSVEQHNVTENRHHRQQVVKKHKLTTLSSLVNSLTVAPSIPHRFISMEEEINNNVSSTPPTEPRCFSLLKEFYDELMISTFPLEEEREELNDWMNCFRLQMHARQSPEKRQRLAERTMLLDVILMIQDDDNDGEHKILGGAAINYYSHSRVGLLSYIVLRDEYRGCGLAKLLHEEALVRIEMLANYYYDSIDDSASKHSSQSLRAIFAETNTPAAGDITPTQCLIRHKSLYNLGYRLVKFPYSQPPLSNENGVNATFDEIVLLVYFPLSNDDLATMNYIKERDDCTFDPMRSKRELLMRYCSWFFEKNHNDETINHCSLSDTVKMNVNVPLGFIEDFYRDQFPSKNAFCDGDDVDLVDRGKCNSSDDWIIMPDYCTADYYTFAHWFADHCQQHEGIVDVYLCPPSYAPWEDCKELFFVKWKEQKKGDIRISPQDRI</sequence>
<evidence type="ECO:0000313" key="3">
    <source>
        <dbReference type="Proteomes" id="UP001530377"/>
    </source>
</evidence>
<reference evidence="2 3" key="1">
    <citation type="submission" date="2024-10" db="EMBL/GenBank/DDBJ databases">
        <title>Updated reference genomes for cyclostephanoid diatoms.</title>
        <authorList>
            <person name="Roberts W.R."/>
            <person name="Alverson A.J."/>
        </authorList>
    </citation>
    <scope>NUCLEOTIDE SEQUENCE [LARGE SCALE GENOMIC DNA]</scope>
    <source>
        <strain evidence="2 3">AJA228-03</strain>
    </source>
</reference>
<evidence type="ECO:0000256" key="1">
    <source>
        <dbReference type="SAM" id="MobiDB-lite"/>
    </source>
</evidence>
<dbReference type="SUPFAM" id="SSF55729">
    <property type="entry name" value="Acyl-CoA N-acyltransferases (Nat)"/>
    <property type="match status" value="1"/>
</dbReference>
<dbReference type="Proteomes" id="UP001530377">
    <property type="component" value="Unassembled WGS sequence"/>
</dbReference>
<feature type="compositionally biased region" description="Polar residues" evidence="1">
    <location>
        <begin position="7"/>
        <end position="21"/>
    </location>
</feature>
<feature type="region of interest" description="Disordered" evidence="1">
    <location>
        <begin position="1"/>
        <end position="25"/>
    </location>
</feature>
<evidence type="ECO:0000313" key="2">
    <source>
        <dbReference type="EMBL" id="KAL3823096.1"/>
    </source>
</evidence>
<comment type="caution">
    <text evidence="2">The sequence shown here is derived from an EMBL/GenBank/DDBJ whole genome shotgun (WGS) entry which is preliminary data.</text>
</comment>
<dbReference type="EMBL" id="JALLPB020000047">
    <property type="protein sequence ID" value="KAL3823096.1"/>
    <property type="molecule type" value="Genomic_DNA"/>
</dbReference>
<dbReference type="AlphaFoldDB" id="A0ABD3SF82"/>
<name>A0ABD3SF82_9STRA</name>
<keyword evidence="3" id="KW-1185">Reference proteome</keyword>